<feature type="non-terminal residue" evidence="2">
    <location>
        <position position="1"/>
    </location>
</feature>
<dbReference type="EMBL" id="BGPR01048061">
    <property type="protein sequence ID" value="GBO25078.1"/>
    <property type="molecule type" value="Genomic_DNA"/>
</dbReference>
<evidence type="ECO:0000313" key="3">
    <source>
        <dbReference type="Proteomes" id="UP000499080"/>
    </source>
</evidence>
<feature type="region of interest" description="Disordered" evidence="1">
    <location>
        <begin position="117"/>
        <end position="154"/>
    </location>
</feature>
<keyword evidence="3" id="KW-1185">Reference proteome</keyword>
<organism evidence="2 3">
    <name type="scientific">Araneus ventricosus</name>
    <name type="common">Orbweaver spider</name>
    <name type="synonym">Epeira ventricosa</name>
    <dbReference type="NCBI Taxonomy" id="182803"/>
    <lineage>
        <taxon>Eukaryota</taxon>
        <taxon>Metazoa</taxon>
        <taxon>Ecdysozoa</taxon>
        <taxon>Arthropoda</taxon>
        <taxon>Chelicerata</taxon>
        <taxon>Arachnida</taxon>
        <taxon>Araneae</taxon>
        <taxon>Araneomorphae</taxon>
        <taxon>Entelegynae</taxon>
        <taxon>Araneoidea</taxon>
        <taxon>Araneidae</taxon>
        <taxon>Araneus</taxon>
    </lineage>
</organism>
<name>A0A4Y2VKX6_ARAVE</name>
<protein>
    <submittedName>
        <fullName evidence="2">Uncharacterized protein</fullName>
    </submittedName>
</protein>
<sequence length="154" mass="17159">RPRWPSGKGSALEPIPLKNPPFQTEFQPPQAIWLISIDFYGVFLLAFQNIQFICEVNARLQVEHSLSLRSTPFGAHRSKTLRQCKSPMRIGVDQEEAWKPNVVRFLFGVLGRRSEIRSTEGKDALSGKPKPPVEGGRGSVGGSQSEEIRAGDLF</sequence>
<reference evidence="2 3" key="1">
    <citation type="journal article" date="2019" name="Sci. Rep.">
        <title>Orb-weaving spider Araneus ventricosus genome elucidates the spidroin gene catalogue.</title>
        <authorList>
            <person name="Kono N."/>
            <person name="Nakamura H."/>
            <person name="Ohtoshi R."/>
            <person name="Moran D.A.P."/>
            <person name="Shinohara A."/>
            <person name="Yoshida Y."/>
            <person name="Fujiwara M."/>
            <person name="Mori M."/>
            <person name="Tomita M."/>
            <person name="Arakawa K."/>
        </authorList>
    </citation>
    <scope>NUCLEOTIDE SEQUENCE [LARGE SCALE GENOMIC DNA]</scope>
</reference>
<gene>
    <name evidence="2" type="ORF">AVEN_215137_1</name>
</gene>
<dbReference type="AlphaFoldDB" id="A0A4Y2VKX6"/>
<evidence type="ECO:0000313" key="2">
    <source>
        <dbReference type="EMBL" id="GBO25078.1"/>
    </source>
</evidence>
<evidence type="ECO:0000256" key="1">
    <source>
        <dbReference type="SAM" id="MobiDB-lite"/>
    </source>
</evidence>
<accession>A0A4Y2VKX6</accession>
<dbReference type="Proteomes" id="UP000499080">
    <property type="component" value="Unassembled WGS sequence"/>
</dbReference>
<comment type="caution">
    <text evidence="2">The sequence shown here is derived from an EMBL/GenBank/DDBJ whole genome shotgun (WGS) entry which is preliminary data.</text>
</comment>
<proteinExistence type="predicted"/>